<dbReference type="AlphaFoldDB" id="A0A374MRC8"/>
<evidence type="ECO:0000313" key="3">
    <source>
        <dbReference type="EMBL" id="RHK35460.1"/>
    </source>
</evidence>
<dbReference type="EMBL" id="QSOE01000248">
    <property type="protein sequence ID" value="RGI73350.1"/>
    <property type="molecule type" value="Genomic_DNA"/>
</dbReference>
<evidence type="ECO:0000313" key="6">
    <source>
        <dbReference type="Proteomes" id="UP000283497"/>
    </source>
</evidence>
<evidence type="ECO:0000313" key="4">
    <source>
        <dbReference type="EMBL" id="RHN16185.1"/>
    </source>
</evidence>
<sequence>MKVIKIILTQTTANYRQPEQIKLRSTFPLPPVSTILGGIHKATRWGKYHPIHIGIKGEYGVLSRRTYTNQYVYDRIQYDRGYFVRFAAPNAFSNAYIQIAKPLMGGALGKRKLRTGEGFVVLEKEMLDNFFSMKDELEKINNELKELKTARIKETKGLTREEKRLARKPYDEKMENLTVRKDELNFELSHYQSFEKIPMMVDLLNDIKLTLHLVASNPDDYRDILECIYDIKSFGRSEDFINVETIEELDYSIAESGTIKESIYIPKSECKFFEREGGKKMGGTVYYLNEQYHINKKGQRIFNKIPCLYTSNVNLKEQGERTFVDETGELFVLTN</sequence>
<dbReference type="Proteomes" id="UP000283497">
    <property type="component" value="Unassembled WGS sequence"/>
</dbReference>
<dbReference type="RefSeq" id="WP_117983853.1">
    <property type="nucleotide sequence ID" value="NZ_QRNJ01000064.1"/>
</dbReference>
<keyword evidence="1" id="KW-0051">Antiviral defense</keyword>
<evidence type="ECO:0000313" key="2">
    <source>
        <dbReference type="EMBL" id="RGI73350.1"/>
    </source>
</evidence>
<evidence type="ECO:0000256" key="1">
    <source>
        <dbReference type="ARBA" id="ARBA00023118"/>
    </source>
</evidence>
<dbReference type="NCBIfam" id="TIGR02593">
    <property type="entry name" value="CRISPR_cas5"/>
    <property type="match status" value="1"/>
</dbReference>
<name>A0A374MRC8_9FIRM</name>
<protein>
    <submittedName>
        <fullName evidence="2">CRISPR-associated protein Cas5</fullName>
    </submittedName>
</protein>
<comment type="caution">
    <text evidence="2">The sequence shown here is derived from an EMBL/GenBank/DDBJ whole genome shotgun (WGS) entry which is preliminary data.</text>
</comment>
<dbReference type="InterPro" id="IPR013422">
    <property type="entry name" value="CRISPR-assoc_prot_Cas5_N"/>
</dbReference>
<dbReference type="Proteomes" id="UP000262524">
    <property type="component" value="Unassembled WGS sequence"/>
</dbReference>
<evidence type="ECO:0000313" key="7">
    <source>
        <dbReference type="Proteomes" id="UP000283700"/>
    </source>
</evidence>
<evidence type="ECO:0000313" key="5">
    <source>
        <dbReference type="Proteomes" id="UP000262524"/>
    </source>
</evidence>
<reference evidence="5 6" key="1">
    <citation type="submission" date="2018-08" db="EMBL/GenBank/DDBJ databases">
        <title>A genome reference for cultivated species of the human gut microbiota.</title>
        <authorList>
            <person name="Zou Y."/>
            <person name="Xue W."/>
            <person name="Luo G."/>
        </authorList>
    </citation>
    <scope>NUCLEOTIDE SEQUENCE [LARGE SCALE GENOMIC DNA]</scope>
    <source>
        <strain evidence="4 7">AF31-17AC</strain>
        <strain evidence="3 6">AF45-14BH</strain>
        <strain evidence="2 5">TM10-1AC</strain>
    </source>
</reference>
<organism evidence="2 5">
    <name type="scientific">Anaerobutyricum hallii</name>
    <dbReference type="NCBI Taxonomy" id="39488"/>
    <lineage>
        <taxon>Bacteria</taxon>
        <taxon>Bacillati</taxon>
        <taxon>Bacillota</taxon>
        <taxon>Clostridia</taxon>
        <taxon>Lachnospirales</taxon>
        <taxon>Lachnospiraceae</taxon>
        <taxon>Anaerobutyricum</taxon>
    </lineage>
</organism>
<dbReference type="GO" id="GO:0051607">
    <property type="term" value="P:defense response to virus"/>
    <property type="evidence" value="ECO:0007669"/>
    <property type="project" value="UniProtKB-KW"/>
</dbReference>
<gene>
    <name evidence="2" type="primary">cas5</name>
    <name evidence="3" type="ORF">DW068_13580</name>
    <name evidence="4" type="ORF">DWZ29_03510</name>
    <name evidence="2" type="ORF">DXD91_16425</name>
</gene>
<proteinExistence type="predicted"/>
<dbReference type="Proteomes" id="UP000283700">
    <property type="component" value="Unassembled WGS sequence"/>
</dbReference>
<dbReference type="EMBL" id="QRQO01000006">
    <property type="protein sequence ID" value="RHN16185.1"/>
    <property type="molecule type" value="Genomic_DNA"/>
</dbReference>
<dbReference type="EMBL" id="QRNJ01000064">
    <property type="protein sequence ID" value="RHK35460.1"/>
    <property type="molecule type" value="Genomic_DNA"/>
</dbReference>
<accession>A0A374MRC8</accession>